<dbReference type="RefSeq" id="WP_089765616.1">
    <property type="nucleotide sequence ID" value="NZ_FNPB01000002.1"/>
</dbReference>
<name>A0A1H3ECX0_9EURY</name>
<dbReference type="EMBL" id="FNPB01000002">
    <property type="protein sequence ID" value="SDX76505.1"/>
    <property type="molecule type" value="Genomic_DNA"/>
</dbReference>
<dbReference type="STRING" id="660517.SAMN04487946_102192"/>
<organism evidence="1 2">
    <name type="scientific">Halobellus clavatus</name>
    <dbReference type="NCBI Taxonomy" id="660517"/>
    <lineage>
        <taxon>Archaea</taxon>
        <taxon>Methanobacteriati</taxon>
        <taxon>Methanobacteriota</taxon>
        <taxon>Stenosarchaea group</taxon>
        <taxon>Halobacteria</taxon>
        <taxon>Halobacteriales</taxon>
        <taxon>Haloferacaceae</taxon>
        <taxon>Halobellus</taxon>
    </lineage>
</organism>
<dbReference type="AlphaFoldDB" id="A0A1H3ECX0"/>
<dbReference type="InterPro" id="IPR043899">
    <property type="entry name" value="DUF5789"/>
</dbReference>
<evidence type="ECO:0000313" key="2">
    <source>
        <dbReference type="Proteomes" id="UP000199170"/>
    </source>
</evidence>
<dbReference type="Pfam" id="PF19102">
    <property type="entry name" value="DUF5789"/>
    <property type="match status" value="1"/>
</dbReference>
<proteinExistence type="predicted"/>
<gene>
    <name evidence="1" type="ORF">SAMN04487946_102192</name>
</gene>
<sequence length="94" mass="10305">MRLNRTGELIDAHEFPATTEELIEAYGDQVIELPNGSARLGDVLARAGSETYTDSKDARSALHCGLGHEAIGRRYYSDRDAYTTGEDGPQQVSF</sequence>
<evidence type="ECO:0008006" key="3">
    <source>
        <dbReference type="Google" id="ProtNLM"/>
    </source>
</evidence>
<dbReference type="Proteomes" id="UP000199170">
    <property type="component" value="Unassembled WGS sequence"/>
</dbReference>
<dbReference type="OrthoDB" id="166188at2157"/>
<accession>A0A1H3ECX0</accession>
<reference evidence="2" key="1">
    <citation type="submission" date="2016-10" db="EMBL/GenBank/DDBJ databases">
        <authorList>
            <person name="Varghese N."/>
            <person name="Submissions S."/>
        </authorList>
    </citation>
    <scope>NUCLEOTIDE SEQUENCE [LARGE SCALE GENOMIC DNA]</scope>
    <source>
        <strain evidence="2">CGMCC 1.10118</strain>
    </source>
</reference>
<keyword evidence="2" id="KW-1185">Reference proteome</keyword>
<evidence type="ECO:0000313" key="1">
    <source>
        <dbReference type="EMBL" id="SDX76505.1"/>
    </source>
</evidence>
<protein>
    <recommendedName>
        <fullName evidence="3">DUF2795 domain-containing protein</fullName>
    </recommendedName>
</protein>